<keyword evidence="4" id="KW-0677">Repeat</keyword>
<comment type="subcellular location">
    <subcellularLocation>
        <location evidence="1">Nucleus</location>
        <location evidence="1">Nucleolus</location>
    </subcellularLocation>
</comment>
<keyword evidence="5" id="KW-0539">Nucleus</keyword>
<dbReference type="AlphaFoldDB" id="A0AAW1S833"/>
<dbReference type="InterPro" id="IPR001680">
    <property type="entry name" value="WD40_rpt"/>
</dbReference>
<dbReference type="PROSITE" id="PS00678">
    <property type="entry name" value="WD_REPEATS_1"/>
    <property type="match status" value="1"/>
</dbReference>
<evidence type="ECO:0000313" key="9">
    <source>
        <dbReference type="Proteomes" id="UP001445335"/>
    </source>
</evidence>
<gene>
    <name evidence="8" type="ORF">WJX81_000200</name>
</gene>
<comment type="caution">
    <text evidence="8">The sequence shown here is derived from an EMBL/GenBank/DDBJ whole genome shotgun (WGS) entry which is preliminary data.</text>
</comment>
<dbReference type="InterPro" id="IPR018983">
    <property type="entry name" value="U3_snoRNA-assocProt_15_C"/>
</dbReference>
<evidence type="ECO:0000313" key="8">
    <source>
        <dbReference type="EMBL" id="KAK9841941.1"/>
    </source>
</evidence>
<protein>
    <recommendedName>
        <fullName evidence="7">U3 small nucleolar RNA-associated protein 15 C-terminal domain-containing protein</fullName>
    </recommendedName>
</protein>
<feature type="repeat" description="WD" evidence="6">
    <location>
        <begin position="164"/>
        <end position="206"/>
    </location>
</feature>
<dbReference type="GO" id="GO:0005730">
    <property type="term" value="C:nucleolus"/>
    <property type="evidence" value="ECO:0007669"/>
    <property type="project" value="UniProtKB-SubCell"/>
</dbReference>
<sequence>MDYEAGEYQKLAIRQYPARALRETAEGRYWKQFKAPLVAQQVGAVSHIDFSPVYPFHYAITSSTRVIIYDANTRQVRRTISRFKDRAYSGCFRRDGKLLVAGGEDAVIQVFDANSRTLLRQLKGHKRPVRVARYAFDRLHVLSGSDDATVRLWDVSAGEQVARLTGHTDYVRAAAASPLSSDTWATGGYDHVVKLWDLRAKQAVMTLEHGAPVEDVAFFFAGGLLVSAGGTSALVWDLVGGGRPLARLANHQKTVTCVALSPHAGPDSAAAPRLLTGSLDGHVKVYELDSYRVTHASRYPSPVLSLGLSPDCGLLAVGMADGALSVRRHARPKPAAPGTPGAAPQKRARYGPKLTAANYRYIVRGRSEKAAADDVRIAAQRRARLAPYDRDLRQFRYRAALDAALASGRPEVVASVLGELAARAGLSAALGGRDEASLAPLLAHVARHIADPRHTRLLAGVAHRLLDAYGSVVGASPEVDHRLRVLRERVACEKEDELVFTKEALISAQHALKASSHELSHTKSQLADLKGELGSTKSQNESMRREMLLHKRSLDAAHNQLHDREYELRASTANGFWTSSE</sequence>
<dbReference type="InterPro" id="IPR015943">
    <property type="entry name" value="WD40/YVTN_repeat-like_dom_sf"/>
</dbReference>
<keyword evidence="2" id="KW-0698">rRNA processing</keyword>
<dbReference type="GO" id="GO:0006364">
    <property type="term" value="P:rRNA processing"/>
    <property type="evidence" value="ECO:0007669"/>
    <property type="project" value="UniProtKB-KW"/>
</dbReference>
<dbReference type="Pfam" id="PF00400">
    <property type="entry name" value="WD40"/>
    <property type="match status" value="3"/>
</dbReference>
<name>A0AAW1S833_9CHLO</name>
<dbReference type="PANTHER" id="PTHR19924:SF26">
    <property type="entry name" value="U3 SMALL NUCLEOLAR RNA-ASSOCIATED PROTEIN 15 HOMOLOG"/>
    <property type="match status" value="1"/>
</dbReference>
<dbReference type="GO" id="GO:0045943">
    <property type="term" value="P:positive regulation of transcription by RNA polymerase I"/>
    <property type="evidence" value="ECO:0007669"/>
    <property type="project" value="TreeGrafter"/>
</dbReference>
<dbReference type="PRINTS" id="PR00320">
    <property type="entry name" value="GPROTEINBRPT"/>
</dbReference>
<evidence type="ECO:0000256" key="3">
    <source>
        <dbReference type="ARBA" id="ARBA00022574"/>
    </source>
</evidence>
<reference evidence="8 9" key="1">
    <citation type="journal article" date="2024" name="Nat. Commun.">
        <title>Phylogenomics reveals the evolutionary origins of lichenization in chlorophyte algae.</title>
        <authorList>
            <person name="Puginier C."/>
            <person name="Libourel C."/>
            <person name="Otte J."/>
            <person name="Skaloud P."/>
            <person name="Haon M."/>
            <person name="Grisel S."/>
            <person name="Petersen M."/>
            <person name="Berrin J.G."/>
            <person name="Delaux P.M."/>
            <person name="Dal Grande F."/>
            <person name="Keller J."/>
        </authorList>
    </citation>
    <scope>NUCLEOTIDE SEQUENCE [LARGE SCALE GENOMIC DNA]</scope>
    <source>
        <strain evidence="8 9">SAG 245.80</strain>
    </source>
</reference>
<evidence type="ECO:0000256" key="1">
    <source>
        <dbReference type="ARBA" id="ARBA00004604"/>
    </source>
</evidence>
<feature type="repeat" description="WD" evidence="6">
    <location>
        <begin position="122"/>
        <end position="163"/>
    </location>
</feature>
<keyword evidence="3 6" id="KW-0853">WD repeat</keyword>
<organism evidence="8 9">
    <name type="scientific">Elliptochloris bilobata</name>
    <dbReference type="NCBI Taxonomy" id="381761"/>
    <lineage>
        <taxon>Eukaryota</taxon>
        <taxon>Viridiplantae</taxon>
        <taxon>Chlorophyta</taxon>
        <taxon>core chlorophytes</taxon>
        <taxon>Trebouxiophyceae</taxon>
        <taxon>Trebouxiophyceae incertae sedis</taxon>
        <taxon>Elliptochloris clade</taxon>
        <taxon>Elliptochloris</taxon>
    </lineage>
</organism>
<evidence type="ECO:0000256" key="4">
    <source>
        <dbReference type="ARBA" id="ARBA00022737"/>
    </source>
</evidence>
<feature type="repeat" description="WD" evidence="6">
    <location>
        <begin position="248"/>
        <end position="296"/>
    </location>
</feature>
<dbReference type="Pfam" id="PF09384">
    <property type="entry name" value="UTP15_C"/>
    <property type="match status" value="1"/>
</dbReference>
<dbReference type="InterPro" id="IPR020472">
    <property type="entry name" value="WD40_PAC1"/>
</dbReference>
<dbReference type="FunFam" id="2.130.10.10:FF:001192">
    <property type="entry name" value="Protein SLOW WALKER 1"/>
    <property type="match status" value="1"/>
</dbReference>
<dbReference type="SUPFAM" id="SSF50978">
    <property type="entry name" value="WD40 repeat-like"/>
    <property type="match status" value="1"/>
</dbReference>
<dbReference type="PROSITE" id="PS50294">
    <property type="entry name" value="WD_REPEATS_REGION"/>
    <property type="match status" value="2"/>
</dbReference>
<feature type="domain" description="U3 small nucleolar RNA-associated protein 15 C-terminal" evidence="7">
    <location>
        <begin position="369"/>
        <end position="493"/>
    </location>
</feature>
<dbReference type="PANTHER" id="PTHR19924">
    <property type="entry name" value="UTP15 U3 SMALL NUCLEOLAR RNA-ASSOCIATED PROTEIN 15 FAMILY MEMBER"/>
    <property type="match status" value="1"/>
</dbReference>
<keyword evidence="9" id="KW-1185">Reference proteome</keyword>
<accession>A0AAW1S833</accession>
<dbReference type="EMBL" id="JALJOU010000009">
    <property type="protein sequence ID" value="KAK9841941.1"/>
    <property type="molecule type" value="Genomic_DNA"/>
</dbReference>
<dbReference type="InterPro" id="IPR036322">
    <property type="entry name" value="WD40_repeat_dom_sf"/>
</dbReference>
<dbReference type="Gene3D" id="2.130.10.10">
    <property type="entry name" value="YVTN repeat-like/Quinoprotein amine dehydrogenase"/>
    <property type="match status" value="2"/>
</dbReference>
<dbReference type="CDD" id="cd00200">
    <property type="entry name" value="WD40"/>
    <property type="match status" value="1"/>
</dbReference>
<dbReference type="PROSITE" id="PS50082">
    <property type="entry name" value="WD_REPEATS_2"/>
    <property type="match status" value="3"/>
</dbReference>
<evidence type="ECO:0000256" key="2">
    <source>
        <dbReference type="ARBA" id="ARBA00022552"/>
    </source>
</evidence>
<evidence type="ECO:0000256" key="5">
    <source>
        <dbReference type="ARBA" id="ARBA00023242"/>
    </source>
</evidence>
<evidence type="ECO:0000259" key="7">
    <source>
        <dbReference type="Pfam" id="PF09384"/>
    </source>
</evidence>
<dbReference type="SMART" id="SM00320">
    <property type="entry name" value="WD40"/>
    <property type="match status" value="6"/>
</dbReference>
<dbReference type="InterPro" id="IPR019775">
    <property type="entry name" value="WD40_repeat_CS"/>
</dbReference>
<dbReference type="Proteomes" id="UP001445335">
    <property type="component" value="Unassembled WGS sequence"/>
</dbReference>
<proteinExistence type="predicted"/>
<evidence type="ECO:0000256" key="6">
    <source>
        <dbReference type="PROSITE-ProRule" id="PRU00221"/>
    </source>
</evidence>